<dbReference type="EMBL" id="BMVO01000061">
    <property type="protein sequence ID" value="GHB33899.1"/>
    <property type="molecule type" value="Genomic_DNA"/>
</dbReference>
<evidence type="ECO:0000313" key="2">
    <source>
        <dbReference type="EMBL" id="GHB33899.1"/>
    </source>
</evidence>
<comment type="caution">
    <text evidence="2">The sequence shown here is derived from an EMBL/GenBank/DDBJ whole genome shotgun (WGS) entry which is preliminary data.</text>
</comment>
<proteinExistence type="predicted"/>
<evidence type="ECO:0000313" key="3">
    <source>
        <dbReference type="Proteomes" id="UP000599437"/>
    </source>
</evidence>
<keyword evidence="3" id="KW-1185">Reference proteome</keyword>
<dbReference type="Proteomes" id="UP000599437">
    <property type="component" value="Unassembled WGS sequence"/>
</dbReference>
<evidence type="ECO:0000256" key="1">
    <source>
        <dbReference type="SAM" id="MobiDB-lite"/>
    </source>
</evidence>
<dbReference type="RefSeq" id="WP_138899477.1">
    <property type="nucleotide sequence ID" value="NZ_BMVO01000061.1"/>
</dbReference>
<feature type="region of interest" description="Disordered" evidence="1">
    <location>
        <begin position="160"/>
        <end position="187"/>
    </location>
</feature>
<organism evidence="2 3">
    <name type="scientific">Streptomyces chryseus</name>
    <dbReference type="NCBI Taxonomy" id="68186"/>
    <lineage>
        <taxon>Bacteria</taxon>
        <taxon>Bacillati</taxon>
        <taxon>Actinomycetota</taxon>
        <taxon>Actinomycetes</taxon>
        <taxon>Kitasatosporales</taxon>
        <taxon>Streptomycetaceae</taxon>
        <taxon>Streptomyces</taxon>
    </lineage>
</organism>
<name>A0ABQ3EJ05_9ACTN</name>
<feature type="compositionally biased region" description="Polar residues" evidence="1">
    <location>
        <begin position="160"/>
        <end position="169"/>
    </location>
</feature>
<accession>A0ABQ3EJ05</accession>
<gene>
    <name evidence="2" type="ORF">GCM10010346_66300</name>
</gene>
<protein>
    <submittedName>
        <fullName evidence="2">Uncharacterized protein</fullName>
    </submittedName>
</protein>
<sequence length="187" mass="21160">MAQIGLGERLEHPERPLFVHRHLRHPGDRPDRRPAQGRHRNVLAYLAQRFHYDVARLESERGEIVGYRADREVRADFESNHLSGTALALYPEIYPLGATGNFFPYQVTAIRDILAELGGVVKWGGDMRPAKESMFFIDVPPESQQLKQVAAKLREWQITPSKGAGTQNVEDPKRIKASKALAKSQKV</sequence>
<reference evidence="3" key="1">
    <citation type="journal article" date="2019" name="Int. J. Syst. Evol. Microbiol.">
        <title>The Global Catalogue of Microorganisms (GCM) 10K type strain sequencing project: providing services to taxonomists for standard genome sequencing and annotation.</title>
        <authorList>
            <consortium name="The Broad Institute Genomics Platform"/>
            <consortium name="The Broad Institute Genome Sequencing Center for Infectious Disease"/>
            <person name="Wu L."/>
            <person name="Ma J."/>
        </authorList>
    </citation>
    <scope>NUCLEOTIDE SEQUENCE [LARGE SCALE GENOMIC DNA]</scope>
    <source>
        <strain evidence="3">JCM 4737</strain>
    </source>
</reference>